<evidence type="ECO:0000313" key="1">
    <source>
        <dbReference type="EMBL" id="MBB6033762.1"/>
    </source>
</evidence>
<gene>
    <name evidence="1" type="ORF">HNR73_001612</name>
</gene>
<name>A0A841FJM2_9ACTN</name>
<protein>
    <submittedName>
        <fullName evidence="1">Uncharacterized protein</fullName>
    </submittedName>
</protein>
<dbReference type="EMBL" id="JACHGT010000003">
    <property type="protein sequence ID" value="MBB6033762.1"/>
    <property type="molecule type" value="Genomic_DNA"/>
</dbReference>
<dbReference type="AlphaFoldDB" id="A0A841FJM2"/>
<sequence>MSAEQSPAALWARWRKHTQAVHPYKVCIENCPEGWPCETRREAEAALRAQGIDPYAVLRHEVSLPTG</sequence>
<accession>A0A841FJM2</accession>
<proteinExistence type="predicted"/>
<comment type="caution">
    <text evidence="1">The sequence shown here is derived from an EMBL/GenBank/DDBJ whole genome shotgun (WGS) entry which is preliminary data.</text>
</comment>
<evidence type="ECO:0000313" key="2">
    <source>
        <dbReference type="Proteomes" id="UP000548476"/>
    </source>
</evidence>
<organism evidence="1 2">
    <name type="scientific">Phytomonospora endophytica</name>
    <dbReference type="NCBI Taxonomy" id="714109"/>
    <lineage>
        <taxon>Bacteria</taxon>
        <taxon>Bacillati</taxon>
        <taxon>Actinomycetota</taxon>
        <taxon>Actinomycetes</taxon>
        <taxon>Micromonosporales</taxon>
        <taxon>Micromonosporaceae</taxon>
        <taxon>Phytomonospora</taxon>
    </lineage>
</organism>
<reference evidence="1 2" key="1">
    <citation type="submission" date="2020-08" db="EMBL/GenBank/DDBJ databases">
        <title>Genomic Encyclopedia of Type Strains, Phase IV (KMG-IV): sequencing the most valuable type-strain genomes for metagenomic binning, comparative biology and taxonomic classification.</title>
        <authorList>
            <person name="Goeker M."/>
        </authorList>
    </citation>
    <scope>NUCLEOTIDE SEQUENCE [LARGE SCALE GENOMIC DNA]</scope>
    <source>
        <strain evidence="1 2">YIM 65646</strain>
    </source>
</reference>
<dbReference type="Proteomes" id="UP000548476">
    <property type="component" value="Unassembled WGS sequence"/>
</dbReference>
<keyword evidence="2" id="KW-1185">Reference proteome</keyword>